<reference evidence="4 5" key="1">
    <citation type="submission" date="2014-04" db="EMBL/GenBank/DDBJ databases">
        <authorList>
            <consortium name="DOE Joint Genome Institute"/>
            <person name="Kuo A."/>
            <person name="Kohler A."/>
            <person name="Costa M.D."/>
            <person name="Nagy L.G."/>
            <person name="Floudas D."/>
            <person name="Copeland A."/>
            <person name="Barry K.W."/>
            <person name="Cichocki N."/>
            <person name="Veneault-Fourrey C."/>
            <person name="LaButti K."/>
            <person name="Lindquist E.A."/>
            <person name="Lipzen A."/>
            <person name="Lundell T."/>
            <person name="Morin E."/>
            <person name="Murat C."/>
            <person name="Sun H."/>
            <person name="Tunlid A."/>
            <person name="Henrissat B."/>
            <person name="Grigoriev I.V."/>
            <person name="Hibbett D.S."/>
            <person name="Martin F."/>
            <person name="Nordberg H.P."/>
            <person name="Cantor M.N."/>
            <person name="Hua S.X."/>
        </authorList>
    </citation>
    <scope>NUCLEOTIDE SEQUENCE [LARGE SCALE GENOMIC DNA]</scope>
    <source>
        <strain evidence="4 5">441</strain>
    </source>
</reference>
<protein>
    <recommendedName>
        <fullName evidence="6">Galactose oxidase</fullName>
    </recommendedName>
</protein>
<keyword evidence="1" id="KW-0880">Kelch repeat</keyword>
<dbReference type="PANTHER" id="PTHR46093">
    <property type="entry name" value="ACYL-COA-BINDING DOMAIN-CONTAINING PROTEIN 5"/>
    <property type="match status" value="1"/>
</dbReference>
<dbReference type="SUPFAM" id="SSF50965">
    <property type="entry name" value="Galactose oxidase, central domain"/>
    <property type="match status" value="1"/>
</dbReference>
<dbReference type="Gene3D" id="2.120.10.80">
    <property type="entry name" value="Kelch-type beta propeller"/>
    <property type="match status" value="3"/>
</dbReference>
<dbReference type="EMBL" id="KN833784">
    <property type="protein sequence ID" value="KIK19421.1"/>
    <property type="molecule type" value="Genomic_DNA"/>
</dbReference>
<reference evidence="5" key="2">
    <citation type="submission" date="2015-01" db="EMBL/GenBank/DDBJ databases">
        <title>Evolutionary Origins and Diversification of the Mycorrhizal Mutualists.</title>
        <authorList>
            <consortium name="DOE Joint Genome Institute"/>
            <consortium name="Mycorrhizal Genomics Consortium"/>
            <person name="Kohler A."/>
            <person name="Kuo A."/>
            <person name="Nagy L.G."/>
            <person name="Floudas D."/>
            <person name="Copeland A."/>
            <person name="Barry K.W."/>
            <person name="Cichocki N."/>
            <person name="Veneault-Fourrey C."/>
            <person name="LaButti K."/>
            <person name="Lindquist E.A."/>
            <person name="Lipzen A."/>
            <person name="Lundell T."/>
            <person name="Morin E."/>
            <person name="Murat C."/>
            <person name="Riley R."/>
            <person name="Ohm R."/>
            <person name="Sun H."/>
            <person name="Tunlid A."/>
            <person name="Henrissat B."/>
            <person name="Grigoriev I.V."/>
            <person name="Hibbett D.S."/>
            <person name="Martin F."/>
        </authorList>
    </citation>
    <scope>NUCLEOTIDE SEQUENCE [LARGE SCALE GENOMIC DNA]</scope>
    <source>
        <strain evidence="5">441</strain>
    </source>
</reference>
<evidence type="ECO:0000313" key="5">
    <source>
        <dbReference type="Proteomes" id="UP000054018"/>
    </source>
</evidence>
<evidence type="ECO:0000256" key="2">
    <source>
        <dbReference type="ARBA" id="ARBA00022737"/>
    </source>
</evidence>
<dbReference type="HOGENOM" id="CLU_019536_3_1_1"/>
<evidence type="ECO:0000256" key="1">
    <source>
        <dbReference type="ARBA" id="ARBA00022441"/>
    </source>
</evidence>
<organism evidence="4 5">
    <name type="scientific">Pisolithus microcarpus 441</name>
    <dbReference type="NCBI Taxonomy" id="765257"/>
    <lineage>
        <taxon>Eukaryota</taxon>
        <taxon>Fungi</taxon>
        <taxon>Dikarya</taxon>
        <taxon>Basidiomycota</taxon>
        <taxon>Agaricomycotina</taxon>
        <taxon>Agaricomycetes</taxon>
        <taxon>Agaricomycetidae</taxon>
        <taxon>Boletales</taxon>
        <taxon>Sclerodermatineae</taxon>
        <taxon>Pisolithaceae</taxon>
        <taxon>Pisolithus</taxon>
    </lineage>
</organism>
<proteinExistence type="predicted"/>
<name>A0A0C9YRZ8_9AGAM</name>
<feature type="compositionally biased region" description="Polar residues" evidence="3">
    <location>
        <begin position="252"/>
        <end position="273"/>
    </location>
</feature>
<feature type="compositionally biased region" description="Basic and acidic residues" evidence="3">
    <location>
        <begin position="110"/>
        <end position="123"/>
    </location>
</feature>
<keyword evidence="5" id="KW-1185">Reference proteome</keyword>
<dbReference type="SUPFAM" id="SSF117281">
    <property type="entry name" value="Kelch motif"/>
    <property type="match status" value="1"/>
</dbReference>
<evidence type="ECO:0008006" key="6">
    <source>
        <dbReference type="Google" id="ProtNLM"/>
    </source>
</evidence>
<evidence type="ECO:0000256" key="3">
    <source>
        <dbReference type="SAM" id="MobiDB-lite"/>
    </source>
</evidence>
<dbReference type="Proteomes" id="UP000054018">
    <property type="component" value="Unassembled WGS sequence"/>
</dbReference>
<evidence type="ECO:0000313" key="4">
    <source>
        <dbReference type="EMBL" id="KIK19421.1"/>
    </source>
</evidence>
<dbReference type="InterPro" id="IPR006652">
    <property type="entry name" value="Kelch_1"/>
</dbReference>
<dbReference type="AlphaFoldDB" id="A0A0C9YRZ8"/>
<accession>A0A0C9YRZ8</accession>
<dbReference type="OrthoDB" id="10251809at2759"/>
<feature type="region of interest" description="Disordered" evidence="3">
    <location>
        <begin position="45"/>
        <end position="135"/>
    </location>
</feature>
<sequence>MDNDGDTLSSLSINDDVRTLATTSLSQSHRSPYLHPTHQVTASTSTFNTHSNTQPIPVPSSSQTPVPTAPGTPRIPASRTPSSLRHASNAALPEASHTTKRRPSSPSGGREGKANRSGREQKIRTTPRLPHAHDVPIAPATTMYWSRAPVHGALPMHNTRAHTVTLVDHIAWMFGGCDDKGCWRDVYCFDTETMHWSHPEMLGDIPPPCRAHTATLVDRKIVVFGGGQGPVYYDTTYILDTTTRRWYAPNFPAQSQPQKHIPDQQSQNPSQVSDPVHPAPRRAHTAVLYMGKIYIFGGGNGLTALNDLWSLDVSRLDSSLRSGSTESGLKWSLIKTHGDLPAPRGYHTANLIGNVMVVVGGSDGRECFSDVWCLNLDSLIWTRVNLTVSHRRLSHTATQVGSYLFIVGGHDGNSYSSEILFYNLGMPHALPRNSVLLLTSRLVNLQYEPRAVRGSPPSPRGYHVTIVADSRLFLFGGFNGHDVFDDVYTLDLAGAAYLPQVMSFRIEV</sequence>
<gene>
    <name evidence="4" type="ORF">PISMIDRAFT_107648</name>
</gene>
<dbReference type="STRING" id="765257.A0A0C9YRZ8"/>
<dbReference type="PANTHER" id="PTHR46093:SF18">
    <property type="entry name" value="FIBRONECTIN TYPE-III DOMAIN-CONTAINING PROTEIN"/>
    <property type="match status" value="1"/>
</dbReference>
<dbReference type="SMART" id="SM00612">
    <property type="entry name" value="Kelch"/>
    <property type="match status" value="2"/>
</dbReference>
<dbReference type="Pfam" id="PF24681">
    <property type="entry name" value="Kelch_KLHDC2_KLHL20_DRC7"/>
    <property type="match status" value="2"/>
</dbReference>
<dbReference type="InterPro" id="IPR011043">
    <property type="entry name" value="Gal_Oxase/kelch_b-propeller"/>
</dbReference>
<feature type="region of interest" description="Disordered" evidence="3">
    <location>
        <begin position="250"/>
        <end position="278"/>
    </location>
</feature>
<dbReference type="InterPro" id="IPR015915">
    <property type="entry name" value="Kelch-typ_b-propeller"/>
</dbReference>
<keyword evidence="2" id="KW-0677">Repeat</keyword>
<feature type="compositionally biased region" description="Low complexity" evidence="3">
    <location>
        <begin position="53"/>
        <end position="66"/>
    </location>
</feature>